<evidence type="ECO:0000256" key="1">
    <source>
        <dbReference type="SAM" id="SignalP"/>
    </source>
</evidence>
<dbReference type="NCBIfam" id="TIGR04433">
    <property type="entry name" value="UrcA_uranyl"/>
    <property type="match status" value="1"/>
</dbReference>
<organism evidence="2 3">
    <name type="scientific">Alterirhizorhabdus solaris</name>
    <dbReference type="NCBI Taxonomy" id="2529389"/>
    <lineage>
        <taxon>Bacteria</taxon>
        <taxon>Pseudomonadati</taxon>
        <taxon>Pseudomonadota</taxon>
        <taxon>Alphaproteobacteria</taxon>
        <taxon>Sphingomonadales</taxon>
        <taxon>Rhizorhabdaceae</taxon>
        <taxon>Alterirhizorhabdus</taxon>
    </lineage>
</organism>
<keyword evidence="1" id="KW-0732">Signal</keyword>
<feature type="chain" id="PRO_5021954971" evidence="1">
    <location>
        <begin position="20"/>
        <end position="121"/>
    </location>
</feature>
<feature type="signal peptide" evidence="1">
    <location>
        <begin position="1"/>
        <end position="19"/>
    </location>
</feature>
<proteinExistence type="predicted"/>
<dbReference type="Proteomes" id="UP000318681">
    <property type="component" value="Unassembled WGS sequence"/>
</dbReference>
<keyword evidence="3" id="KW-1185">Reference proteome</keyword>
<name>A0A558QZR6_9SPHN</name>
<evidence type="ECO:0000313" key="3">
    <source>
        <dbReference type="Proteomes" id="UP000318681"/>
    </source>
</evidence>
<dbReference type="RefSeq" id="WP_145153135.1">
    <property type="nucleotide sequence ID" value="NZ_VNIM01000060.1"/>
</dbReference>
<dbReference type="EMBL" id="VNIM01000060">
    <property type="protein sequence ID" value="TVV72631.1"/>
    <property type="molecule type" value="Genomic_DNA"/>
</dbReference>
<dbReference type="InterPro" id="IPR030972">
    <property type="entry name" value="UrcA_uranyl"/>
</dbReference>
<evidence type="ECO:0000313" key="2">
    <source>
        <dbReference type="EMBL" id="TVV72631.1"/>
    </source>
</evidence>
<comment type="caution">
    <text evidence="2">The sequence shown here is derived from an EMBL/GenBank/DDBJ whole genome shotgun (WGS) entry which is preliminary data.</text>
</comment>
<dbReference type="AlphaFoldDB" id="A0A558QZR6"/>
<protein>
    <submittedName>
        <fullName evidence="2">UrcA family protein</fullName>
    </submittedName>
</protein>
<gene>
    <name evidence="2" type="ORF">FOY91_13980</name>
</gene>
<reference evidence="2 3" key="1">
    <citation type="submission" date="2019-07" db="EMBL/GenBank/DDBJ databases">
        <title>Sphingomonas solaris sp. nov., isolated from a solar panel from Boston, Massachusetts.</title>
        <authorList>
            <person name="Tanner K."/>
            <person name="Pascual J."/>
            <person name="Mancuso C."/>
            <person name="Pereto J."/>
            <person name="Khalil A."/>
            <person name="Vilanova C."/>
        </authorList>
    </citation>
    <scope>NUCLEOTIDE SEQUENCE [LARGE SCALE GENOMIC DNA]</scope>
    <source>
        <strain evidence="2 3">R4DWN</strain>
    </source>
</reference>
<accession>A0A558QZR6</accession>
<sequence>MTTSIRSVSFILAAGLAIAVPGVAFTAAPDADQQSARVSYRDLDLKSEQGVARLRQRVRAALTVVCGRAETRGLNANAQVNRCRAAALAKAQDSMQLAVATARTDTRLAQNTAPSIAIGAR</sequence>